<dbReference type="Gene3D" id="1.10.246.120">
    <property type="match status" value="1"/>
</dbReference>
<feature type="domain" description="VPS9" evidence="6">
    <location>
        <begin position="232"/>
        <end position="375"/>
    </location>
</feature>
<dbReference type="SMART" id="SM00259">
    <property type="entry name" value="ZnF_A20"/>
    <property type="match status" value="1"/>
</dbReference>
<dbReference type="EMBL" id="JAPWTJ010000110">
    <property type="protein sequence ID" value="KAJ8982715.1"/>
    <property type="molecule type" value="Genomic_DNA"/>
</dbReference>
<dbReference type="Proteomes" id="UP001162164">
    <property type="component" value="Unassembled WGS sequence"/>
</dbReference>
<dbReference type="PANTHER" id="PTHR23101">
    <property type="entry name" value="RAB GDP/GTP EXCHANGE FACTOR"/>
    <property type="match status" value="1"/>
</dbReference>
<evidence type="ECO:0000259" key="5">
    <source>
        <dbReference type="PROSITE" id="PS51036"/>
    </source>
</evidence>
<dbReference type="PROSITE" id="PS51036">
    <property type="entry name" value="ZF_A20"/>
    <property type="match status" value="1"/>
</dbReference>
<evidence type="ECO:0000256" key="1">
    <source>
        <dbReference type="ARBA" id="ARBA00022723"/>
    </source>
</evidence>
<dbReference type="Pfam" id="PF01754">
    <property type="entry name" value="zf-A20"/>
    <property type="match status" value="1"/>
</dbReference>
<dbReference type="Gene3D" id="1.20.1050.80">
    <property type="entry name" value="VPS9 domain"/>
    <property type="match status" value="1"/>
</dbReference>
<name>A0ABQ9JZN7_9CUCU</name>
<comment type="caution">
    <text evidence="7">The sequence shown here is derived from an EMBL/GenBank/DDBJ whole genome shotgun (WGS) entry which is preliminary data.</text>
</comment>
<keyword evidence="8" id="KW-1185">Reference proteome</keyword>
<dbReference type="Pfam" id="PF02204">
    <property type="entry name" value="VPS9"/>
    <property type="match status" value="1"/>
</dbReference>
<organism evidence="7 8">
    <name type="scientific">Molorchus minor</name>
    <dbReference type="NCBI Taxonomy" id="1323400"/>
    <lineage>
        <taxon>Eukaryota</taxon>
        <taxon>Metazoa</taxon>
        <taxon>Ecdysozoa</taxon>
        <taxon>Arthropoda</taxon>
        <taxon>Hexapoda</taxon>
        <taxon>Insecta</taxon>
        <taxon>Pterygota</taxon>
        <taxon>Neoptera</taxon>
        <taxon>Endopterygota</taxon>
        <taxon>Coleoptera</taxon>
        <taxon>Polyphaga</taxon>
        <taxon>Cucujiformia</taxon>
        <taxon>Chrysomeloidea</taxon>
        <taxon>Cerambycidae</taxon>
        <taxon>Lamiinae</taxon>
        <taxon>Monochamini</taxon>
        <taxon>Molorchus</taxon>
    </lineage>
</organism>
<dbReference type="InterPro" id="IPR045046">
    <property type="entry name" value="Vps9-like"/>
</dbReference>
<keyword evidence="2" id="KW-0863">Zinc-finger</keyword>
<feature type="domain" description="A20-type" evidence="5">
    <location>
        <begin position="25"/>
        <end position="59"/>
    </location>
</feature>
<dbReference type="PANTHER" id="PTHR23101:SF122">
    <property type="entry name" value="RABAPTIN-5-ASSOCIATED EXCHANGE FACTOR FOR RAB5"/>
    <property type="match status" value="1"/>
</dbReference>
<dbReference type="InterPro" id="IPR003123">
    <property type="entry name" value="VPS9"/>
</dbReference>
<reference evidence="7" key="1">
    <citation type="journal article" date="2023" name="Insect Mol. Biol.">
        <title>Genome sequencing provides insights into the evolution of gene families encoding plant cell wall-degrading enzymes in longhorned beetles.</title>
        <authorList>
            <person name="Shin N.R."/>
            <person name="Okamura Y."/>
            <person name="Kirsch R."/>
            <person name="Pauchet Y."/>
        </authorList>
    </citation>
    <scope>NUCLEOTIDE SEQUENCE</scope>
    <source>
        <strain evidence="7">MMC_N1</strain>
    </source>
</reference>
<dbReference type="PROSITE" id="PS51205">
    <property type="entry name" value="VPS9"/>
    <property type="match status" value="1"/>
</dbReference>
<dbReference type="Pfam" id="PF18151">
    <property type="entry name" value="DUF5601"/>
    <property type="match status" value="1"/>
</dbReference>
<feature type="compositionally biased region" description="Basic and acidic residues" evidence="4">
    <location>
        <begin position="80"/>
        <end position="90"/>
    </location>
</feature>
<dbReference type="SMART" id="SM00167">
    <property type="entry name" value="VPS9"/>
    <property type="match status" value="1"/>
</dbReference>
<evidence type="ECO:0000256" key="4">
    <source>
        <dbReference type="SAM" id="MobiDB-lite"/>
    </source>
</evidence>
<dbReference type="InterPro" id="IPR002653">
    <property type="entry name" value="Znf_A20"/>
</dbReference>
<keyword evidence="1" id="KW-0479">Metal-binding</keyword>
<dbReference type="InterPro" id="IPR037191">
    <property type="entry name" value="VPS9_dom_sf"/>
</dbReference>
<evidence type="ECO:0000313" key="8">
    <source>
        <dbReference type="Proteomes" id="UP001162164"/>
    </source>
</evidence>
<evidence type="ECO:0000313" key="7">
    <source>
        <dbReference type="EMBL" id="KAJ8982715.1"/>
    </source>
</evidence>
<dbReference type="InterPro" id="IPR041545">
    <property type="entry name" value="DUF5601"/>
</dbReference>
<evidence type="ECO:0000256" key="3">
    <source>
        <dbReference type="ARBA" id="ARBA00022833"/>
    </source>
</evidence>
<dbReference type="Gene3D" id="1.20.5.4770">
    <property type="match status" value="1"/>
</dbReference>
<proteinExistence type="predicted"/>
<evidence type="ECO:0000259" key="6">
    <source>
        <dbReference type="PROSITE" id="PS51205"/>
    </source>
</evidence>
<evidence type="ECO:0008006" key="9">
    <source>
        <dbReference type="Google" id="ProtNLM"/>
    </source>
</evidence>
<gene>
    <name evidence="7" type="ORF">NQ317_019506</name>
</gene>
<accession>A0ABQ9JZN7</accession>
<protein>
    <recommendedName>
        <fullName evidence="9">Rab5 GDP/GTP exchange factor</fullName>
    </recommendedName>
</protein>
<keyword evidence="3" id="KW-0862">Zinc</keyword>
<sequence length="728" mass="82446">MPVLTLQRSYKYIMYATKQPSLRIDQADLKCKNGCGYYGNADWEGYCSKCFRNHMDQERQKKSRQSQPEHSRAQVSGFSKFEEKKRQQTDKKNKYLKSLPVFRKSSSAKDSGRPEKYIDMRQANPDADKLMAEFISTYGEWGEYVRKDFFKCVQAFTTKILSELDAKPIEDLAEIAQNYYNLYSNRLNNNQVYQGITSEVGDELLDFFERYAMVSLYSHGFSFFAHHPQTTREKDLTIQGRIRKLSWVNAHHLDCCISETSIEVRDLVYTAINDLLGMDSMKAPQEKLSCVVRCCRSVVKVLQHCQGGPVSADEFLPALIFVVLKANPARLKSNILYVTRFCNDLRLMQGEAGYYFTNLCCAVSFIENLTAESLNMPEQEFQSYMSGEVTCVSAWESALVACEGMHQLCEHLALLKGLSEKTAVVRDGTEKLKEDMQKLKDEISLKVAQVLERTPLIIKPRRIPIPLTRENITISPIPAIPKIKDENLQETTPEMREIENIPHNYYLQNLSMLQLNLLDSTKNKLQLDITPCLTEKDVVQVQASQSAEFLSPSQHDNKSIDSLTPDDNSYLGLSKINYDIDFSDISADNSIAEELTPDKRKSPTPSFTTPDPFSPIGASCNIMQSPLVPLSSPIPMPIETKPLKRDDFVLPFLESMPKQTAEETLLDKLEETSIISLPSPIKPFTSEYTGFSKQGSQIPSIPCNTGDFSSLNLSQSSLPSTSKENIDH</sequence>
<dbReference type="SUPFAM" id="SSF57716">
    <property type="entry name" value="Glucocorticoid receptor-like (DNA-binding domain)"/>
    <property type="match status" value="1"/>
</dbReference>
<evidence type="ECO:0000256" key="2">
    <source>
        <dbReference type="ARBA" id="ARBA00022771"/>
    </source>
</evidence>
<dbReference type="SUPFAM" id="SSF109993">
    <property type="entry name" value="VPS9 domain"/>
    <property type="match status" value="1"/>
</dbReference>
<feature type="region of interest" description="Disordered" evidence="4">
    <location>
        <begin position="58"/>
        <end position="90"/>
    </location>
</feature>